<reference evidence="6 7" key="1">
    <citation type="submission" date="2009-12" db="EMBL/GenBank/DDBJ databases">
        <title>The Genome Sequence of Anolis carolinensis (Green Anole Lizard).</title>
        <authorList>
            <consortium name="The Genome Sequencing Platform"/>
            <person name="Di Palma F."/>
            <person name="Alfoldi J."/>
            <person name="Heiman D."/>
            <person name="Young S."/>
            <person name="Grabherr M."/>
            <person name="Johnson J."/>
            <person name="Lander E.S."/>
            <person name="Lindblad-Toh K."/>
        </authorList>
    </citation>
    <scope>NUCLEOTIDE SEQUENCE [LARGE SCALE GENOMIC DNA]</scope>
    <source>
        <strain evidence="6 7">JBL SC #1</strain>
    </source>
</reference>
<organism evidence="6 7">
    <name type="scientific">Anolis carolinensis</name>
    <name type="common">Green anole</name>
    <name type="synonym">American chameleon</name>
    <dbReference type="NCBI Taxonomy" id="28377"/>
    <lineage>
        <taxon>Eukaryota</taxon>
        <taxon>Metazoa</taxon>
        <taxon>Chordata</taxon>
        <taxon>Craniata</taxon>
        <taxon>Vertebrata</taxon>
        <taxon>Euteleostomi</taxon>
        <taxon>Lepidosauria</taxon>
        <taxon>Squamata</taxon>
        <taxon>Bifurcata</taxon>
        <taxon>Unidentata</taxon>
        <taxon>Episquamata</taxon>
        <taxon>Toxicofera</taxon>
        <taxon>Iguania</taxon>
        <taxon>Dactyloidae</taxon>
        <taxon>Anolis</taxon>
    </lineage>
</organism>
<protein>
    <recommendedName>
        <fullName evidence="3">Glycine N-acyltransferase-like protein</fullName>
        <ecNumber evidence="3">2.3.1.-</ecNumber>
    </recommendedName>
</protein>
<reference evidence="6" key="3">
    <citation type="submission" date="2025-09" db="UniProtKB">
        <authorList>
            <consortium name="Ensembl"/>
        </authorList>
    </citation>
    <scope>IDENTIFICATION</scope>
</reference>
<keyword evidence="2 3" id="KW-0012">Acyltransferase</keyword>
<proteinExistence type="inferred from homology"/>
<dbReference type="Bgee" id="ENSACAG00000009691">
    <property type="expression patterns" value="Expressed in kidney and 3 other cell types or tissues"/>
</dbReference>
<dbReference type="KEGG" id="acs:100560301"/>
<dbReference type="Pfam" id="PF08444">
    <property type="entry name" value="Gly_acyl_tr_C"/>
    <property type="match status" value="1"/>
</dbReference>
<evidence type="ECO:0000256" key="1">
    <source>
        <dbReference type="ARBA" id="ARBA00022679"/>
    </source>
</evidence>
<dbReference type="Proteomes" id="UP000001646">
    <property type="component" value="Chromosome 1"/>
</dbReference>
<dbReference type="Gene3D" id="3.40.630.30">
    <property type="match status" value="1"/>
</dbReference>
<feature type="domain" description="Glycine N-acyltransferase C-terminal" evidence="5">
    <location>
        <begin position="252"/>
        <end position="330"/>
    </location>
</feature>
<dbReference type="InterPro" id="IPR016181">
    <property type="entry name" value="Acyl_CoA_acyltransferase"/>
</dbReference>
<accession>G1KJ64</accession>
<dbReference type="InterPro" id="IPR010313">
    <property type="entry name" value="Glycine_N-acyltransferase"/>
</dbReference>
<dbReference type="STRING" id="28377.ENSACAP00000009474"/>
<dbReference type="EC" id="2.3.1.-" evidence="3"/>
<evidence type="ECO:0000313" key="7">
    <source>
        <dbReference type="Proteomes" id="UP000001646"/>
    </source>
</evidence>
<keyword evidence="1 3" id="KW-0808">Transferase</keyword>
<dbReference type="AlphaFoldDB" id="G1KJ64"/>
<dbReference type="Pfam" id="PF06021">
    <property type="entry name" value="Gly_acyl_tr_N"/>
    <property type="match status" value="1"/>
</dbReference>
<dbReference type="eggNOG" id="ENOG502RFRQ">
    <property type="taxonomic scope" value="Eukaryota"/>
</dbReference>
<reference evidence="6" key="2">
    <citation type="submission" date="2025-08" db="UniProtKB">
        <authorList>
            <consortium name="Ensembl"/>
        </authorList>
    </citation>
    <scope>IDENTIFICATION</scope>
</reference>
<sequence>MCRCAHHLYLLRRGQCQWGLLGLLTCILNTAYNSTDHCWRSLSDFSCWAEPAEAQSTHRMLVLSSQDELQVLKEELRCCFPESLKVYGAVLNICQGNAFHQEVLVDSWPNFQVVIARPQREKIPSETNYFTQSCAVFCRLLSAFEELVKDTDAIDWKQEFLLQVLQVSVYQKSRSLAAARCSSPKLLTRSQVFILQNPSHLPAAAARSGSKLKPSSLKITHAALLNETWSVGGTEQSLQYLSQLIQCFPSSCLLDARGCPISWVLLDQFGSLTHAYTMPEHRGKGYIQMVMAALTKKLHSIDFPVYGDVLENNTAMQRAMKNMGAHFTSCFLFYDLYTPQASVAFGSPNTQPVTTESPLT</sequence>
<dbReference type="InParanoid" id="G1KJ64"/>
<evidence type="ECO:0000256" key="2">
    <source>
        <dbReference type="ARBA" id="ARBA00023315"/>
    </source>
</evidence>
<dbReference type="OrthoDB" id="61870at2759"/>
<dbReference type="InterPro" id="IPR013652">
    <property type="entry name" value="Glycine_N-acyltransferase_C"/>
</dbReference>
<evidence type="ECO:0000256" key="3">
    <source>
        <dbReference type="RuleBase" id="RU368002"/>
    </source>
</evidence>
<keyword evidence="7" id="KW-1185">Reference proteome</keyword>
<gene>
    <name evidence="6" type="primary">LOC100560301</name>
</gene>
<dbReference type="PANTHER" id="PTHR15298">
    <property type="entry name" value="L-COA N-ACYLTRANSFERASE-RELATED"/>
    <property type="match status" value="1"/>
</dbReference>
<evidence type="ECO:0000259" key="4">
    <source>
        <dbReference type="Pfam" id="PF06021"/>
    </source>
</evidence>
<dbReference type="SUPFAM" id="SSF55729">
    <property type="entry name" value="Acyl-CoA N-acyltransferases (Nat)"/>
    <property type="match status" value="1"/>
</dbReference>
<dbReference type="InterPro" id="IPR015938">
    <property type="entry name" value="Glycine_N-acyltransferase_N"/>
</dbReference>
<dbReference type="HOGENOM" id="CLU_060336_0_0_1"/>
<dbReference type="GO" id="GO:0047961">
    <property type="term" value="F:glycine N-acyltransferase activity"/>
    <property type="evidence" value="ECO:0007669"/>
    <property type="project" value="InterPro"/>
</dbReference>
<feature type="domain" description="Glycine N-acyltransferase N-terminal" evidence="4">
    <location>
        <begin position="60"/>
        <end position="249"/>
    </location>
</feature>
<comment type="similarity">
    <text evidence="3">Belongs to the glycine N-acyltransferase family.</text>
</comment>
<dbReference type="GeneID" id="100560301"/>
<dbReference type="Ensembl" id="ENSACAT00000009671.4">
    <property type="protein sequence ID" value="ENSACAP00000009474.3"/>
    <property type="gene ID" value="ENSACAG00000009691.4"/>
</dbReference>
<dbReference type="GO" id="GO:0005739">
    <property type="term" value="C:mitochondrion"/>
    <property type="evidence" value="ECO:0007669"/>
    <property type="project" value="InterPro"/>
</dbReference>
<dbReference type="GO" id="GO:0016410">
    <property type="term" value="F:N-acyltransferase activity"/>
    <property type="evidence" value="ECO:0000318"/>
    <property type="project" value="GO_Central"/>
</dbReference>
<dbReference type="PANTHER" id="PTHR15298:SF1">
    <property type="entry name" value="GLYCINE N-ACYLTRANSFERASE-LIKE PROTEIN"/>
    <property type="match status" value="1"/>
</dbReference>
<evidence type="ECO:0000313" key="6">
    <source>
        <dbReference type="Ensembl" id="ENSACAP00000009474.3"/>
    </source>
</evidence>
<name>G1KJ64_ANOCA</name>
<dbReference type="GeneTree" id="ENSGT00950000183133"/>
<evidence type="ECO:0000259" key="5">
    <source>
        <dbReference type="Pfam" id="PF08444"/>
    </source>
</evidence>